<evidence type="ECO:0000313" key="7">
    <source>
        <dbReference type="EMBL" id="TWU45446.1"/>
    </source>
</evidence>
<dbReference type="NCBIfam" id="TIGR02989">
    <property type="entry name" value="Sig-70_gvs1"/>
    <property type="match status" value="1"/>
</dbReference>
<comment type="similarity">
    <text evidence="1">Belongs to the sigma-70 factor family. ECF subfamily.</text>
</comment>
<comment type="caution">
    <text evidence="7">The sequence shown here is derived from an EMBL/GenBank/DDBJ whole genome shotgun (WGS) entry which is preliminary data.</text>
</comment>
<dbReference type="InterPro" id="IPR039425">
    <property type="entry name" value="RNA_pol_sigma-70-like"/>
</dbReference>
<dbReference type="InterPro" id="IPR007627">
    <property type="entry name" value="RNA_pol_sigma70_r2"/>
</dbReference>
<dbReference type="NCBIfam" id="TIGR02937">
    <property type="entry name" value="sigma70-ECF"/>
    <property type="match status" value="1"/>
</dbReference>
<accession>A0A5C6ED09</accession>
<keyword evidence="4" id="KW-0804">Transcription</keyword>
<evidence type="ECO:0000256" key="4">
    <source>
        <dbReference type="ARBA" id="ARBA00023163"/>
    </source>
</evidence>
<feature type="domain" description="RNA polymerase sigma factor 70 region 4 type 2" evidence="6">
    <location>
        <begin position="127"/>
        <end position="177"/>
    </location>
</feature>
<sequence>MLLWRRGHSSKLDVHVSKTNPSHRDRVHALFVQHSPRIRGFILSLSPNIGRADDLLQETFLTVSAKSDDYLSGSNFVAWACAIARYKVLEEYKRSGKSPNLLSPEVIEAVCAANPTSADENVNSVMLALKTCLSALSPHARQAIELRYTRAHTATEIATILGWSTDSVYVILSRARGSLQKCINARLERGA</sequence>
<evidence type="ECO:0000259" key="6">
    <source>
        <dbReference type="Pfam" id="PF08281"/>
    </source>
</evidence>
<dbReference type="Pfam" id="PF04542">
    <property type="entry name" value="Sigma70_r2"/>
    <property type="match status" value="1"/>
</dbReference>
<gene>
    <name evidence="7" type="primary">carQ_1</name>
    <name evidence="7" type="ORF">Q31b_06180</name>
</gene>
<name>A0A5C6ED09_9BACT</name>
<dbReference type="InterPro" id="IPR013325">
    <property type="entry name" value="RNA_pol_sigma_r2"/>
</dbReference>
<dbReference type="PANTHER" id="PTHR43133:SF51">
    <property type="entry name" value="RNA POLYMERASE SIGMA FACTOR"/>
    <property type="match status" value="1"/>
</dbReference>
<evidence type="ECO:0000256" key="1">
    <source>
        <dbReference type="ARBA" id="ARBA00010641"/>
    </source>
</evidence>
<evidence type="ECO:0000313" key="8">
    <source>
        <dbReference type="Proteomes" id="UP000315471"/>
    </source>
</evidence>
<dbReference type="GO" id="GO:0006352">
    <property type="term" value="P:DNA-templated transcription initiation"/>
    <property type="evidence" value="ECO:0007669"/>
    <property type="project" value="InterPro"/>
</dbReference>
<dbReference type="PANTHER" id="PTHR43133">
    <property type="entry name" value="RNA POLYMERASE ECF-TYPE SIGMA FACTO"/>
    <property type="match status" value="1"/>
</dbReference>
<reference evidence="7 8" key="1">
    <citation type="submission" date="2019-02" db="EMBL/GenBank/DDBJ databases">
        <title>Deep-cultivation of Planctomycetes and their phenomic and genomic characterization uncovers novel biology.</title>
        <authorList>
            <person name="Wiegand S."/>
            <person name="Jogler M."/>
            <person name="Boedeker C."/>
            <person name="Pinto D."/>
            <person name="Vollmers J."/>
            <person name="Rivas-Marin E."/>
            <person name="Kohn T."/>
            <person name="Peeters S.H."/>
            <person name="Heuer A."/>
            <person name="Rast P."/>
            <person name="Oberbeckmann S."/>
            <person name="Bunk B."/>
            <person name="Jeske O."/>
            <person name="Meyerdierks A."/>
            <person name="Storesund J.E."/>
            <person name="Kallscheuer N."/>
            <person name="Luecker S."/>
            <person name="Lage O.M."/>
            <person name="Pohl T."/>
            <person name="Merkel B.J."/>
            <person name="Hornburger P."/>
            <person name="Mueller R.-W."/>
            <person name="Bruemmer F."/>
            <person name="Labrenz M."/>
            <person name="Spormann A.M."/>
            <person name="Op Den Camp H."/>
            <person name="Overmann J."/>
            <person name="Amann R."/>
            <person name="Jetten M.S.M."/>
            <person name="Mascher T."/>
            <person name="Medema M.H."/>
            <person name="Devos D.P."/>
            <person name="Kaster A.-K."/>
            <person name="Ovreas L."/>
            <person name="Rohde M."/>
            <person name="Galperin M.Y."/>
            <person name="Jogler C."/>
        </authorList>
    </citation>
    <scope>NUCLEOTIDE SEQUENCE [LARGE SCALE GENOMIC DNA]</scope>
    <source>
        <strain evidence="7 8">Q31b</strain>
    </source>
</reference>
<dbReference type="Pfam" id="PF08281">
    <property type="entry name" value="Sigma70_r4_2"/>
    <property type="match status" value="1"/>
</dbReference>
<dbReference type="CDD" id="cd06171">
    <property type="entry name" value="Sigma70_r4"/>
    <property type="match status" value="1"/>
</dbReference>
<dbReference type="InterPro" id="IPR014331">
    <property type="entry name" value="RNA_pol_sigma70_ECF_RHOBA"/>
</dbReference>
<dbReference type="EMBL" id="SJPY01000001">
    <property type="protein sequence ID" value="TWU45446.1"/>
    <property type="molecule type" value="Genomic_DNA"/>
</dbReference>
<feature type="domain" description="RNA polymerase sigma-70 region 2" evidence="5">
    <location>
        <begin position="30"/>
        <end position="96"/>
    </location>
</feature>
<dbReference type="Proteomes" id="UP000315471">
    <property type="component" value="Unassembled WGS sequence"/>
</dbReference>
<dbReference type="AlphaFoldDB" id="A0A5C6ED09"/>
<dbReference type="Gene3D" id="1.10.1740.10">
    <property type="match status" value="1"/>
</dbReference>
<dbReference type="InterPro" id="IPR013324">
    <property type="entry name" value="RNA_pol_sigma_r3/r4-like"/>
</dbReference>
<keyword evidence="2" id="KW-0805">Transcription regulation</keyword>
<dbReference type="InterPro" id="IPR014284">
    <property type="entry name" value="RNA_pol_sigma-70_dom"/>
</dbReference>
<organism evidence="7 8">
    <name type="scientific">Novipirellula aureliae</name>
    <dbReference type="NCBI Taxonomy" id="2527966"/>
    <lineage>
        <taxon>Bacteria</taxon>
        <taxon>Pseudomonadati</taxon>
        <taxon>Planctomycetota</taxon>
        <taxon>Planctomycetia</taxon>
        <taxon>Pirellulales</taxon>
        <taxon>Pirellulaceae</taxon>
        <taxon>Novipirellula</taxon>
    </lineage>
</organism>
<evidence type="ECO:0000256" key="2">
    <source>
        <dbReference type="ARBA" id="ARBA00023015"/>
    </source>
</evidence>
<dbReference type="SUPFAM" id="SSF88946">
    <property type="entry name" value="Sigma2 domain of RNA polymerase sigma factors"/>
    <property type="match status" value="1"/>
</dbReference>
<protein>
    <submittedName>
        <fullName evidence="7">RNA polymerase sigma factor CarQ</fullName>
    </submittedName>
</protein>
<dbReference type="SUPFAM" id="SSF88659">
    <property type="entry name" value="Sigma3 and sigma4 domains of RNA polymerase sigma factors"/>
    <property type="match status" value="1"/>
</dbReference>
<keyword evidence="8" id="KW-1185">Reference proteome</keyword>
<dbReference type="InterPro" id="IPR036388">
    <property type="entry name" value="WH-like_DNA-bd_sf"/>
</dbReference>
<evidence type="ECO:0000259" key="5">
    <source>
        <dbReference type="Pfam" id="PF04542"/>
    </source>
</evidence>
<dbReference type="GO" id="GO:0016987">
    <property type="term" value="F:sigma factor activity"/>
    <property type="evidence" value="ECO:0007669"/>
    <property type="project" value="UniProtKB-KW"/>
</dbReference>
<dbReference type="GO" id="GO:0003677">
    <property type="term" value="F:DNA binding"/>
    <property type="evidence" value="ECO:0007669"/>
    <property type="project" value="InterPro"/>
</dbReference>
<dbReference type="InterPro" id="IPR013249">
    <property type="entry name" value="RNA_pol_sigma70_r4_t2"/>
</dbReference>
<proteinExistence type="inferred from homology"/>
<evidence type="ECO:0000256" key="3">
    <source>
        <dbReference type="ARBA" id="ARBA00023082"/>
    </source>
</evidence>
<dbReference type="Gene3D" id="1.10.10.10">
    <property type="entry name" value="Winged helix-like DNA-binding domain superfamily/Winged helix DNA-binding domain"/>
    <property type="match status" value="1"/>
</dbReference>
<keyword evidence="3" id="KW-0731">Sigma factor</keyword>